<dbReference type="GO" id="GO:0008652">
    <property type="term" value="P:amino acid biosynthetic process"/>
    <property type="evidence" value="ECO:0007669"/>
    <property type="project" value="UniProtKB-KW"/>
</dbReference>
<sequence length="363" mass="39716">MNPRSSVRFHIDDTRIRDIQELVPPIHVLREFPATPASAQTTFEARQAIHRILHGADERLVVVVGPCSIHDPDAAIEYATRLKKEAERLANELLIVMRVYFEKPRTTVGWKGLINDPYLDGTYCINDGIRIARKLLCEITEMGLPAGTEFLDMITPQYIADLIAWGAIGARTTESQVHRELASGLSCPVGFKNGTDGNVKIAIDAIKAAQAPHHFLSVTKAGHSAIVSTAGNEDCHIILRGGKAPNYDAASVQAACQEMANAGLPARIMVDCSHGNSRKDHRRQAEVAQAVMDQLAQGEERIIGVMIESHLKEGRQDLIPGQPLEYGKSITDACIGWEDTVHILDGLAHAVQLRRAVLAQRGD</sequence>
<evidence type="ECO:0000256" key="5">
    <source>
        <dbReference type="ARBA" id="ARBA00022679"/>
    </source>
</evidence>
<dbReference type="GO" id="GO:0009423">
    <property type="term" value="P:chorismate biosynthetic process"/>
    <property type="evidence" value="ECO:0007669"/>
    <property type="project" value="UniProtKB-UniPathway"/>
</dbReference>
<dbReference type="EMBL" id="AP018558">
    <property type="protein sequence ID" value="BBD76966.1"/>
    <property type="molecule type" value="Genomic_DNA"/>
</dbReference>
<evidence type="ECO:0000313" key="11">
    <source>
        <dbReference type="Proteomes" id="UP000262004"/>
    </source>
</evidence>
<feature type="domain" description="DAHP synthetase I/KDSA" evidence="9">
    <location>
        <begin position="47"/>
        <end position="343"/>
    </location>
</feature>
<evidence type="ECO:0000256" key="6">
    <source>
        <dbReference type="ARBA" id="ARBA00023141"/>
    </source>
</evidence>
<evidence type="ECO:0000256" key="2">
    <source>
        <dbReference type="ARBA" id="ARBA00004688"/>
    </source>
</evidence>
<keyword evidence="11" id="KW-1185">Reference proteome</keyword>
<dbReference type="InterPro" id="IPR006219">
    <property type="entry name" value="DAHP_synth_1"/>
</dbReference>
<dbReference type="SUPFAM" id="SSF51569">
    <property type="entry name" value="Aldolase"/>
    <property type="match status" value="1"/>
</dbReference>
<dbReference type="Gene3D" id="3.20.20.70">
    <property type="entry name" value="Aldolase class I"/>
    <property type="match status" value="1"/>
</dbReference>
<comment type="pathway">
    <text evidence="2 8">Metabolic intermediate biosynthesis; chorismate biosynthesis; chorismate from D-erythrose 4-phosphate and phosphoenolpyruvate: step 1/7.</text>
</comment>
<accession>A0A2Z6DWW7</accession>
<dbReference type="GO" id="GO:0005737">
    <property type="term" value="C:cytoplasm"/>
    <property type="evidence" value="ECO:0007669"/>
    <property type="project" value="TreeGrafter"/>
</dbReference>
<keyword evidence="4 8" id="KW-0028">Amino-acid biosynthesis</keyword>
<evidence type="ECO:0000313" key="10">
    <source>
        <dbReference type="EMBL" id="BBD76966.1"/>
    </source>
</evidence>
<dbReference type="EC" id="2.5.1.54" evidence="8"/>
<dbReference type="FunFam" id="3.20.20.70:FF:000005">
    <property type="entry name" value="Phospho-2-dehydro-3-deoxyheptonate aldolase"/>
    <property type="match status" value="1"/>
</dbReference>
<dbReference type="InterPro" id="IPR006218">
    <property type="entry name" value="DAHP1/KDSA"/>
</dbReference>
<evidence type="ECO:0000256" key="7">
    <source>
        <dbReference type="ARBA" id="ARBA00047508"/>
    </source>
</evidence>
<dbReference type="PIRSF" id="PIRSF001361">
    <property type="entry name" value="DAHP_synthase"/>
    <property type="match status" value="1"/>
</dbReference>
<dbReference type="NCBIfam" id="TIGR00034">
    <property type="entry name" value="aroFGH"/>
    <property type="match status" value="1"/>
</dbReference>
<organism evidence="10 11">
    <name type="scientific">Hydrogenophilus thermoluteolus</name>
    <name type="common">Pseudomonas hydrogenothermophila</name>
    <dbReference type="NCBI Taxonomy" id="297"/>
    <lineage>
        <taxon>Bacteria</taxon>
        <taxon>Pseudomonadati</taxon>
        <taxon>Pseudomonadota</taxon>
        <taxon>Hydrogenophilia</taxon>
        <taxon>Hydrogenophilales</taxon>
        <taxon>Hydrogenophilaceae</taxon>
        <taxon>Hydrogenophilus</taxon>
    </lineage>
</organism>
<comment type="catalytic activity">
    <reaction evidence="7 8">
        <text>D-erythrose 4-phosphate + phosphoenolpyruvate + H2O = 7-phospho-2-dehydro-3-deoxy-D-arabino-heptonate + phosphate</text>
        <dbReference type="Rhea" id="RHEA:14717"/>
        <dbReference type="ChEBI" id="CHEBI:15377"/>
        <dbReference type="ChEBI" id="CHEBI:16897"/>
        <dbReference type="ChEBI" id="CHEBI:43474"/>
        <dbReference type="ChEBI" id="CHEBI:58394"/>
        <dbReference type="ChEBI" id="CHEBI:58702"/>
        <dbReference type="EC" id="2.5.1.54"/>
    </reaction>
</comment>
<dbReference type="GO" id="GO:0003849">
    <property type="term" value="F:3-deoxy-7-phosphoheptulonate synthase activity"/>
    <property type="evidence" value="ECO:0007669"/>
    <property type="project" value="UniProtKB-EC"/>
</dbReference>
<protein>
    <recommendedName>
        <fullName evidence="8">Phospho-2-dehydro-3-deoxyheptonate aldolase</fullName>
        <ecNumber evidence="8">2.5.1.54</ecNumber>
    </recommendedName>
</protein>
<evidence type="ECO:0000256" key="1">
    <source>
        <dbReference type="ARBA" id="ARBA00003726"/>
    </source>
</evidence>
<evidence type="ECO:0000259" key="9">
    <source>
        <dbReference type="Pfam" id="PF00793"/>
    </source>
</evidence>
<dbReference type="AlphaFoldDB" id="A0A2Z6DWW7"/>
<evidence type="ECO:0000256" key="8">
    <source>
        <dbReference type="PIRNR" id="PIRNR001361"/>
    </source>
</evidence>
<dbReference type="UniPathway" id="UPA00053">
    <property type="reaction ID" value="UER00084"/>
</dbReference>
<dbReference type="Pfam" id="PF00793">
    <property type="entry name" value="DAHP_synth_1"/>
    <property type="match status" value="1"/>
</dbReference>
<gene>
    <name evidence="10" type="ORF">HPTL_0698</name>
</gene>
<evidence type="ECO:0000256" key="4">
    <source>
        <dbReference type="ARBA" id="ARBA00022605"/>
    </source>
</evidence>
<dbReference type="NCBIfam" id="NF006723">
    <property type="entry name" value="PRK09261.1-1"/>
    <property type="match status" value="1"/>
</dbReference>
<dbReference type="GO" id="GO:0042802">
    <property type="term" value="F:identical protein binding"/>
    <property type="evidence" value="ECO:0007669"/>
    <property type="project" value="UniProtKB-ARBA"/>
</dbReference>
<dbReference type="PANTHER" id="PTHR21225">
    <property type="entry name" value="PHOSPHO-2-DEHYDRO-3-DEOXYHEPTONATE ALDOLASE DAHP SYNTHETASE"/>
    <property type="match status" value="1"/>
</dbReference>
<reference evidence="10 11" key="1">
    <citation type="submission" date="2018-04" db="EMBL/GenBank/DDBJ databases">
        <title>Complete genome sequence of Hydrogenophilus thermoluteolus TH-1.</title>
        <authorList>
            <person name="Arai H."/>
        </authorList>
    </citation>
    <scope>NUCLEOTIDE SEQUENCE [LARGE SCALE GENOMIC DNA]</scope>
    <source>
        <strain evidence="10 11">TH-1</strain>
    </source>
</reference>
<keyword evidence="5 8" id="KW-0808">Transferase</keyword>
<dbReference type="InterPro" id="IPR013785">
    <property type="entry name" value="Aldolase_TIM"/>
</dbReference>
<dbReference type="NCBIfam" id="NF009395">
    <property type="entry name" value="PRK12755.1"/>
    <property type="match status" value="1"/>
</dbReference>
<dbReference type="OrthoDB" id="9807331at2"/>
<dbReference type="GO" id="GO:0009073">
    <property type="term" value="P:aromatic amino acid family biosynthetic process"/>
    <property type="evidence" value="ECO:0007669"/>
    <property type="project" value="UniProtKB-KW"/>
</dbReference>
<comment type="similarity">
    <text evidence="3 8">Belongs to the class-I DAHP synthase family.</text>
</comment>
<dbReference type="PANTHER" id="PTHR21225:SF12">
    <property type="entry name" value="PHOSPHO-2-DEHYDRO-3-DEOXYHEPTONATE ALDOLASE, TYROSINE-INHIBITED"/>
    <property type="match status" value="1"/>
</dbReference>
<comment type="function">
    <text evidence="1 8">Stereospecific condensation of phosphoenolpyruvate (PEP) and D-erythrose-4-phosphate (E4P) giving rise to 3-deoxy-D-arabino-heptulosonate-7-phosphate (DAHP).</text>
</comment>
<name>A0A2Z6DWW7_HYDTE</name>
<evidence type="ECO:0000256" key="3">
    <source>
        <dbReference type="ARBA" id="ARBA00007985"/>
    </source>
</evidence>
<proteinExistence type="inferred from homology"/>
<dbReference type="Proteomes" id="UP000262004">
    <property type="component" value="Chromosome"/>
</dbReference>
<dbReference type="NCBIfam" id="NF009396">
    <property type="entry name" value="PRK12756.1"/>
    <property type="match status" value="1"/>
</dbReference>
<keyword evidence="6 8" id="KW-0057">Aromatic amino acid biosynthesis</keyword>
<dbReference type="RefSeq" id="WP_119334755.1">
    <property type="nucleotide sequence ID" value="NZ_AP018558.1"/>
</dbReference>
<dbReference type="KEGG" id="htl:HPTL_0698"/>